<dbReference type="GO" id="GO:0042147">
    <property type="term" value="P:retrograde transport, endosome to Golgi"/>
    <property type="evidence" value="ECO:0007669"/>
    <property type="project" value="InterPro"/>
</dbReference>
<proteinExistence type="inferred from homology"/>
<dbReference type="PIRSF" id="PIRSF009375">
    <property type="entry name" value="Retromer_Vps35"/>
    <property type="match status" value="1"/>
</dbReference>
<dbReference type="SUPFAM" id="SSF48371">
    <property type="entry name" value="ARM repeat"/>
    <property type="match status" value="1"/>
</dbReference>
<dbReference type="InterPro" id="IPR005378">
    <property type="entry name" value="Vps35"/>
</dbReference>
<dbReference type="InterPro" id="IPR042491">
    <property type="entry name" value="Vps35_C"/>
</dbReference>
<dbReference type="EMBL" id="KV878970">
    <property type="protein sequence ID" value="OJK05250.1"/>
    <property type="molecule type" value="Genomic_DNA"/>
</dbReference>
<dbReference type="VEuPathDB" id="FungiDB:ASPACDRAFT_110622"/>
<evidence type="ECO:0000313" key="9">
    <source>
        <dbReference type="Proteomes" id="UP000184546"/>
    </source>
</evidence>
<evidence type="ECO:0000256" key="1">
    <source>
        <dbReference type="ARBA" id="ARBA00004170"/>
    </source>
</evidence>
<evidence type="ECO:0000256" key="4">
    <source>
        <dbReference type="ARBA" id="ARBA00022927"/>
    </source>
</evidence>
<feature type="compositionally biased region" description="Basic and acidic residues" evidence="7">
    <location>
        <begin position="335"/>
        <end position="344"/>
    </location>
</feature>
<keyword evidence="4 6" id="KW-0653">Protein transport</keyword>
<comment type="subcellular location">
    <subcellularLocation>
        <location evidence="1">Membrane</location>
        <topology evidence="1">Peripheral membrane protein</topology>
    </subcellularLocation>
</comment>
<dbReference type="FunFam" id="1.25.40.660:FF:000002">
    <property type="entry name" value="Vacuolar protein sorting-associated protein 35"/>
    <property type="match status" value="1"/>
</dbReference>
<evidence type="ECO:0000256" key="7">
    <source>
        <dbReference type="SAM" id="MobiDB-lite"/>
    </source>
</evidence>
<organism evidence="8 9">
    <name type="scientific">Aspergillus aculeatus (strain ATCC 16872 / CBS 172.66 / WB 5094)</name>
    <dbReference type="NCBI Taxonomy" id="690307"/>
    <lineage>
        <taxon>Eukaryota</taxon>
        <taxon>Fungi</taxon>
        <taxon>Dikarya</taxon>
        <taxon>Ascomycota</taxon>
        <taxon>Pezizomycotina</taxon>
        <taxon>Eurotiomycetes</taxon>
        <taxon>Eurotiomycetidae</taxon>
        <taxon>Eurotiales</taxon>
        <taxon>Aspergillaceae</taxon>
        <taxon>Aspergillus</taxon>
        <taxon>Aspergillus subgen. Circumdati</taxon>
    </lineage>
</organism>
<dbReference type="GO" id="GO:0006886">
    <property type="term" value="P:intracellular protein transport"/>
    <property type="evidence" value="ECO:0007669"/>
    <property type="project" value="TreeGrafter"/>
</dbReference>
<dbReference type="Gene3D" id="1.25.40.660">
    <property type="entry name" value="Vacuolar protein sorting-associated protein 35, helical subcomplex Vps35-C"/>
    <property type="match status" value="1"/>
</dbReference>
<dbReference type="RefSeq" id="XP_020061589.1">
    <property type="nucleotide sequence ID" value="XM_020195491.1"/>
</dbReference>
<comment type="function">
    <text evidence="6">Plays a role in vesicular protein sorting.</text>
</comment>
<dbReference type="GeneID" id="30969305"/>
<sequence>MATPVAPPEDQTRLLEEALGVVRQQSQMMRKCLETPGKLMDALKCGSTLVSELRTPSLGPKQYYELYMAVFDALRHLSVYLKENHPVNHLADLYELVQYAGNIIPRLYLMITVGTVYMSVEDAPVKEIMKDMMEMSRGVQHPIRGLFLRYYLSGQARDHLPTSAGDGPEGNLQDSINFVLTNFVEMNKLWVRLQHQGPSREREKRMQERRELELLVGSNVVRLSQLVDLEGYKSGILQALLEQVVQCRDVLAQEYLLEVITKVFPDEFHLHTLDLLLSAISRLNPHVDLKKIVIGLMDRLSSYAAREREASADPEARKLKEEEAVTKLLENLKVSEEKETKAEEPATDAEAAQENGVEQTKKDSETAEEGEQKPANGDAKAPEAIPADIKLYAIFYDQVVNLIKSRGLPIQDTMALLLSLANLALNTYPDHLEYVDQVLDFAAKETAAYTDHADLHSAPTQQNLLQLLTAPLRSYVSIFTALALPHYIPLLTTQSYPTRRSVAGEIARSLLKNGTPITTTENLDRVLQALRVLIKEGTQQSMGYPGSQRRGETEETIEEQGWLARLVHLIKADDNDTQLKLLQATRKAYLDGNERIRYTTPALITSSIRLARKLKAREHYDDNWQSQSSALYRFMHQCVNNLYQRVNPGCADLALRLFVMCGEVADQTGFEEFSYEFFAQAFTIYEDSISDSRAQFQAVCIIAGALHGTRGFSKENYDTLITKAALHGSKLLKKPDQCRAVYLASHLWWVVENPQRGEEDAKNLYRDGKRVLECLQRALRVADACMDTAVSVELFVEILNRYVYYFDQQNETVTTKYLNGLIELIHSNLQTDKDEPNPSLEGPKRHFQRTLEYIRSRDYEGVVTEPRQ</sequence>
<evidence type="ECO:0000256" key="2">
    <source>
        <dbReference type="ARBA" id="ARBA00006536"/>
    </source>
</evidence>
<dbReference type="STRING" id="690307.A0A1L9X9Z7"/>
<dbReference type="GO" id="GO:0030906">
    <property type="term" value="C:retromer, cargo-selective complex"/>
    <property type="evidence" value="ECO:0007669"/>
    <property type="project" value="InterPro"/>
</dbReference>
<dbReference type="PANTHER" id="PTHR11099:SF0">
    <property type="entry name" value="VACUOLAR PROTEIN SORTING-ASSOCIATED PROTEIN 35"/>
    <property type="match status" value="1"/>
</dbReference>
<dbReference type="OrthoDB" id="10258141at2759"/>
<dbReference type="GO" id="GO:0005770">
    <property type="term" value="C:late endosome"/>
    <property type="evidence" value="ECO:0007669"/>
    <property type="project" value="TreeGrafter"/>
</dbReference>
<evidence type="ECO:0000256" key="5">
    <source>
        <dbReference type="ARBA" id="ARBA00023136"/>
    </source>
</evidence>
<dbReference type="GO" id="GO:0005829">
    <property type="term" value="C:cytosol"/>
    <property type="evidence" value="ECO:0007669"/>
    <property type="project" value="GOC"/>
</dbReference>
<keyword evidence="5" id="KW-0472">Membrane</keyword>
<feature type="region of interest" description="Disordered" evidence="7">
    <location>
        <begin position="335"/>
        <end position="381"/>
    </location>
</feature>
<dbReference type="OMA" id="YIRSREY"/>
<name>A0A1L9X9Z7_ASPA1</name>
<dbReference type="Pfam" id="PF03635">
    <property type="entry name" value="Vps35"/>
    <property type="match status" value="1"/>
</dbReference>
<accession>A0A1L9X9Z7</accession>
<evidence type="ECO:0000256" key="6">
    <source>
        <dbReference type="PIRNR" id="PIRNR009375"/>
    </source>
</evidence>
<evidence type="ECO:0000256" key="3">
    <source>
        <dbReference type="ARBA" id="ARBA00022448"/>
    </source>
</evidence>
<dbReference type="InterPro" id="IPR016024">
    <property type="entry name" value="ARM-type_fold"/>
</dbReference>
<protein>
    <recommendedName>
        <fullName evidence="6">Vacuolar protein sorting-associated protein 35</fullName>
    </recommendedName>
</protein>
<dbReference type="AlphaFoldDB" id="A0A1L9X9Z7"/>
<dbReference type="Proteomes" id="UP000184546">
    <property type="component" value="Unassembled WGS sequence"/>
</dbReference>
<comment type="similarity">
    <text evidence="2 6">Belongs to the VPS35 family.</text>
</comment>
<dbReference type="PANTHER" id="PTHR11099">
    <property type="entry name" value="VACUOLAR SORTING PROTEIN 35"/>
    <property type="match status" value="1"/>
</dbReference>
<keyword evidence="3 6" id="KW-0813">Transport</keyword>
<evidence type="ECO:0000313" key="8">
    <source>
        <dbReference type="EMBL" id="OJK05250.1"/>
    </source>
</evidence>
<keyword evidence="9" id="KW-1185">Reference proteome</keyword>
<reference evidence="9" key="1">
    <citation type="journal article" date="2017" name="Genome Biol.">
        <title>Comparative genomics reveals high biological diversity and specific adaptations in the industrially and medically important fungal genus Aspergillus.</title>
        <authorList>
            <person name="de Vries R.P."/>
            <person name="Riley R."/>
            <person name="Wiebenga A."/>
            <person name="Aguilar-Osorio G."/>
            <person name="Amillis S."/>
            <person name="Uchima C.A."/>
            <person name="Anderluh G."/>
            <person name="Asadollahi M."/>
            <person name="Askin M."/>
            <person name="Barry K."/>
            <person name="Battaglia E."/>
            <person name="Bayram O."/>
            <person name="Benocci T."/>
            <person name="Braus-Stromeyer S.A."/>
            <person name="Caldana C."/>
            <person name="Canovas D."/>
            <person name="Cerqueira G.C."/>
            <person name="Chen F."/>
            <person name="Chen W."/>
            <person name="Choi C."/>
            <person name="Clum A."/>
            <person name="Dos Santos R.A."/>
            <person name="Damasio A.R."/>
            <person name="Diallinas G."/>
            <person name="Emri T."/>
            <person name="Fekete E."/>
            <person name="Flipphi M."/>
            <person name="Freyberg S."/>
            <person name="Gallo A."/>
            <person name="Gournas C."/>
            <person name="Habgood R."/>
            <person name="Hainaut M."/>
            <person name="Harispe M.L."/>
            <person name="Henrissat B."/>
            <person name="Hilden K.S."/>
            <person name="Hope R."/>
            <person name="Hossain A."/>
            <person name="Karabika E."/>
            <person name="Karaffa L."/>
            <person name="Karanyi Z."/>
            <person name="Krasevec N."/>
            <person name="Kuo A."/>
            <person name="Kusch H."/>
            <person name="LaButti K."/>
            <person name="Lagendijk E.L."/>
            <person name="Lapidus A."/>
            <person name="Levasseur A."/>
            <person name="Lindquist E."/>
            <person name="Lipzen A."/>
            <person name="Logrieco A.F."/>
            <person name="MacCabe A."/>
            <person name="Maekelae M.R."/>
            <person name="Malavazi I."/>
            <person name="Melin P."/>
            <person name="Meyer V."/>
            <person name="Mielnichuk N."/>
            <person name="Miskei M."/>
            <person name="Molnar A.P."/>
            <person name="Mule G."/>
            <person name="Ngan C.Y."/>
            <person name="Orejas M."/>
            <person name="Orosz E."/>
            <person name="Ouedraogo J.P."/>
            <person name="Overkamp K.M."/>
            <person name="Park H.-S."/>
            <person name="Perrone G."/>
            <person name="Piumi F."/>
            <person name="Punt P.J."/>
            <person name="Ram A.F."/>
            <person name="Ramon A."/>
            <person name="Rauscher S."/>
            <person name="Record E."/>
            <person name="Riano-Pachon D.M."/>
            <person name="Robert V."/>
            <person name="Roehrig J."/>
            <person name="Ruller R."/>
            <person name="Salamov A."/>
            <person name="Salih N.S."/>
            <person name="Samson R.A."/>
            <person name="Sandor E."/>
            <person name="Sanguinetti M."/>
            <person name="Schuetze T."/>
            <person name="Sepcic K."/>
            <person name="Shelest E."/>
            <person name="Sherlock G."/>
            <person name="Sophianopoulou V."/>
            <person name="Squina F.M."/>
            <person name="Sun H."/>
            <person name="Susca A."/>
            <person name="Todd R.B."/>
            <person name="Tsang A."/>
            <person name="Unkles S.E."/>
            <person name="van de Wiele N."/>
            <person name="van Rossen-Uffink D."/>
            <person name="Oliveira J.V."/>
            <person name="Vesth T.C."/>
            <person name="Visser J."/>
            <person name="Yu J.-H."/>
            <person name="Zhou M."/>
            <person name="Andersen M.R."/>
            <person name="Archer D.B."/>
            <person name="Baker S.E."/>
            <person name="Benoit I."/>
            <person name="Brakhage A.A."/>
            <person name="Braus G.H."/>
            <person name="Fischer R."/>
            <person name="Frisvad J.C."/>
            <person name="Goldman G.H."/>
            <person name="Houbraken J."/>
            <person name="Oakley B."/>
            <person name="Pocsi I."/>
            <person name="Scazzocchio C."/>
            <person name="Seiboth B."/>
            <person name="vanKuyk P.A."/>
            <person name="Wortman J."/>
            <person name="Dyer P.S."/>
            <person name="Grigoriev I.V."/>
        </authorList>
    </citation>
    <scope>NUCLEOTIDE SEQUENCE [LARGE SCALE GENOMIC DNA]</scope>
    <source>
        <strain evidence="9">ATCC 16872 / CBS 172.66 / WB 5094</strain>
    </source>
</reference>
<gene>
    <name evidence="8" type="ORF">ASPACDRAFT_110622</name>
</gene>